<keyword evidence="4" id="KW-1185">Reference proteome</keyword>
<feature type="transmembrane region" description="Helical" evidence="1">
    <location>
        <begin position="66"/>
        <end position="88"/>
    </location>
</feature>
<sequence length="407" mass="46609">MKTRDRAAPDCVHVDVADGFRALSALLVLWFHFWQQNWLRPEIATPFLAPVGIASIDLEWLPRSGYLFVDALLMLSGFCLFLPVARAVEERRPDAGRIDARDFYRRRAARILPSYLFCLAVILLFRILPDWPYASAGDFWTDLLGHLTFTHSFFRASYLGTQLNGALWTLSIEAQFYLIFPLLARWFARAPLRAWAVMNGISLAAVGALVLLRPDLWMWINQLPLQLCTYADGMLAALCFVRLARRERRAKWDGLFFSALALACLWGVAELVKRQGRAPNLQLGQVLIRLPLSALFAALLACLALASRPLRRLFSNRVMRFLSAISFNLYIWHQYLAVQLKWRWRIPVWSGELPPNQTGDRAWQWRYTAVIHLAAFGAAIACTYLIERPCARWILKRGRKKEEAASS</sequence>
<dbReference type="AlphaFoldDB" id="A0A923IDH6"/>
<keyword evidence="3" id="KW-0808">Transferase</keyword>
<dbReference type="GO" id="GO:0016747">
    <property type="term" value="F:acyltransferase activity, transferring groups other than amino-acyl groups"/>
    <property type="evidence" value="ECO:0007669"/>
    <property type="project" value="InterPro"/>
</dbReference>
<evidence type="ECO:0000256" key="1">
    <source>
        <dbReference type="SAM" id="Phobius"/>
    </source>
</evidence>
<feature type="transmembrane region" description="Helical" evidence="1">
    <location>
        <begin position="224"/>
        <end position="243"/>
    </location>
</feature>
<feature type="transmembrane region" description="Helical" evidence="1">
    <location>
        <begin position="166"/>
        <end position="187"/>
    </location>
</feature>
<feature type="transmembrane region" description="Helical" evidence="1">
    <location>
        <begin position="194"/>
        <end position="212"/>
    </location>
</feature>
<feature type="transmembrane region" description="Helical" evidence="1">
    <location>
        <begin position="255"/>
        <end position="274"/>
    </location>
</feature>
<name>A0A923IDH6_9FIRM</name>
<accession>A0A923IDH6</accession>
<dbReference type="PANTHER" id="PTHR23028:SF53">
    <property type="entry name" value="ACYL_TRANSF_3 DOMAIN-CONTAINING PROTEIN"/>
    <property type="match status" value="1"/>
</dbReference>
<dbReference type="InterPro" id="IPR050879">
    <property type="entry name" value="Acyltransferase_3"/>
</dbReference>
<evidence type="ECO:0000313" key="3">
    <source>
        <dbReference type="EMBL" id="MBC5580337.1"/>
    </source>
</evidence>
<keyword evidence="1" id="KW-0812">Transmembrane</keyword>
<gene>
    <name evidence="3" type="ORF">H8S23_02345</name>
</gene>
<dbReference type="InterPro" id="IPR002656">
    <property type="entry name" value="Acyl_transf_3_dom"/>
</dbReference>
<feature type="transmembrane region" description="Helical" evidence="1">
    <location>
        <begin position="109"/>
        <end position="128"/>
    </location>
</feature>
<feature type="transmembrane region" description="Helical" evidence="1">
    <location>
        <begin position="286"/>
        <end position="306"/>
    </location>
</feature>
<evidence type="ECO:0000259" key="2">
    <source>
        <dbReference type="Pfam" id="PF01757"/>
    </source>
</evidence>
<feature type="transmembrane region" description="Helical" evidence="1">
    <location>
        <begin position="318"/>
        <end position="335"/>
    </location>
</feature>
<reference evidence="3" key="1">
    <citation type="submission" date="2020-08" db="EMBL/GenBank/DDBJ databases">
        <title>Genome public.</title>
        <authorList>
            <person name="Liu C."/>
            <person name="Sun Q."/>
        </authorList>
    </citation>
    <scope>NUCLEOTIDE SEQUENCE</scope>
    <source>
        <strain evidence="3">BX8</strain>
    </source>
</reference>
<feature type="transmembrane region" description="Helical" evidence="1">
    <location>
        <begin position="12"/>
        <end position="33"/>
    </location>
</feature>
<organism evidence="3 4">
    <name type="scientific">Anaerofilum hominis</name>
    <dbReference type="NCBI Taxonomy" id="2763016"/>
    <lineage>
        <taxon>Bacteria</taxon>
        <taxon>Bacillati</taxon>
        <taxon>Bacillota</taxon>
        <taxon>Clostridia</taxon>
        <taxon>Eubacteriales</taxon>
        <taxon>Oscillospiraceae</taxon>
        <taxon>Anaerofilum</taxon>
    </lineage>
</organism>
<keyword evidence="1" id="KW-0472">Membrane</keyword>
<comment type="caution">
    <text evidence="3">The sequence shown here is derived from an EMBL/GenBank/DDBJ whole genome shotgun (WGS) entry which is preliminary data.</text>
</comment>
<feature type="domain" description="Acyltransferase 3" evidence="2">
    <location>
        <begin position="18"/>
        <end position="336"/>
    </location>
</feature>
<feature type="transmembrane region" description="Helical" evidence="1">
    <location>
        <begin position="365"/>
        <end position="386"/>
    </location>
</feature>
<protein>
    <submittedName>
        <fullName evidence="3">Acyltransferase</fullName>
    </submittedName>
</protein>
<keyword evidence="3" id="KW-0012">Acyltransferase</keyword>
<dbReference type="Proteomes" id="UP000659630">
    <property type="component" value="Unassembled WGS sequence"/>
</dbReference>
<evidence type="ECO:0000313" key="4">
    <source>
        <dbReference type="Proteomes" id="UP000659630"/>
    </source>
</evidence>
<dbReference type="Pfam" id="PF01757">
    <property type="entry name" value="Acyl_transf_3"/>
    <property type="match status" value="1"/>
</dbReference>
<dbReference type="GO" id="GO:0009103">
    <property type="term" value="P:lipopolysaccharide biosynthetic process"/>
    <property type="evidence" value="ECO:0007669"/>
    <property type="project" value="TreeGrafter"/>
</dbReference>
<keyword evidence="1" id="KW-1133">Transmembrane helix</keyword>
<dbReference type="RefSeq" id="WP_186886698.1">
    <property type="nucleotide sequence ID" value="NZ_JACONZ010000001.1"/>
</dbReference>
<proteinExistence type="predicted"/>
<dbReference type="EMBL" id="JACONZ010000001">
    <property type="protein sequence ID" value="MBC5580337.1"/>
    <property type="molecule type" value="Genomic_DNA"/>
</dbReference>
<dbReference type="GO" id="GO:0016020">
    <property type="term" value="C:membrane"/>
    <property type="evidence" value="ECO:0007669"/>
    <property type="project" value="TreeGrafter"/>
</dbReference>
<dbReference type="PANTHER" id="PTHR23028">
    <property type="entry name" value="ACETYLTRANSFERASE"/>
    <property type="match status" value="1"/>
</dbReference>